<evidence type="ECO:0000313" key="5">
    <source>
        <dbReference type="Proteomes" id="UP000315783"/>
    </source>
</evidence>
<keyword evidence="2" id="KW-1133">Transmembrane helix</keyword>
<dbReference type="EMBL" id="SPUK01000008">
    <property type="protein sequence ID" value="TQV95376.1"/>
    <property type="molecule type" value="Genomic_DNA"/>
</dbReference>
<gene>
    <name evidence="4" type="ORF">IF1G_06363</name>
</gene>
<keyword evidence="3" id="KW-0732">Signal</keyword>
<dbReference type="OrthoDB" id="3542181at2759"/>
<feature type="chain" id="PRO_5021834054" evidence="3">
    <location>
        <begin position="47"/>
        <end position="185"/>
    </location>
</feature>
<keyword evidence="5" id="KW-1185">Reference proteome</keyword>
<feature type="compositionally biased region" description="Polar residues" evidence="1">
    <location>
        <begin position="75"/>
        <end position="85"/>
    </location>
</feature>
<protein>
    <submittedName>
        <fullName evidence="4">Uncharacterized protein</fullName>
    </submittedName>
</protein>
<comment type="caution">
    <text evidence="4">The sequence shown here is derived from an EMBL/GenBank/DDBJ whole genome shotgun (WGS) entry which is preliminary data.</text>
</comment>
<keyword evidence="2" id="KW-0812">Transmembrane</keyword>
<accession>A0A545V0Y8</accession>
<proteinExistence type="predicted"/>
<feature type="transmembrane region" description="Helical" evidence="2">
    <location>
        <begin position="168"/>
        <end position="184"/>
    </location>
</feature>
<keyword evidence="2" id="KW-0472">Membrane</keyword>
<sequence>MSRSSSSPRAVAVTAAPPNPATLISRLFFSFFFLFSLSLCVSPSLAAHAQPAPLPTLAQPQPQPPDDDGHHHHYNVNQRAHQQQPSAPPYTTAPLVTPAPSAAPADEQQRLQDQGFRQETYYTCITAPSGREHCGWHTPLVRQPKHGSGASPVLAVPRPGRRVTDTRLVLAVVAALAGVFVVGLM</sequence>
<feature type="signal peptide" evidence="3">
    <location>
        <begin position="1"/>
        <end position="46"/>
    </location>
</feature>
<organism evidence="4 5">
    <name type="scientific">Cordyceps javanica</name>
    <dbReference type="NCBI Taxonomy" id="43265"/>
    <lineage>
        <taxon>Eukaryota</taxon>
        <taxon>Fungi</taxon>
        <taxon>Dikarya</taxon>
        <taxon>Ascomycota</taxon>
        <taxon>Pezizomycotina</taxon>
        <taxon>Sordariomycetes</taxon>
        <taxon>Hypocreomycetidae</taxon>
        <taxon>Hypocreales</taxon>
        <taxon>Cordycipitaceae</taxon>
        <taxon>Cordyceps</taxon>
    </lineage>
</organism>
<reference evidence="4 5" key="1">
    <citation type="journal article" date="2019" name="Appl. Microbiol. Biotechnol.">
        <title>Genome sequence of Isaria javanica and comparative genome analysis insights into family S53 peptidase evolution in fungal entomopathogens.</title>
        <authorList>
            <person name="Lin R."/>
            <person name="Zhang X."/>
            <person name="Xin B."/>
            <person name="Zou M."/>
            <person name="Gao Y."/>
            <person name="Qin F."/>
            <person name="Hu Q."/>
            <person name="Xie B."/>
            <person name="Cheng X."/>
        </authorList>
    </citation>
    <scope>NUCLEOTIDE SEQUENCE [LARGE SCALE GENOMIC DNA]</scope>
    <source>
        <strain evidence="4 5">IJ1G</strain>
    </source>
</reference>
<dbReference type="AlphaFoldDB" id="A0A545V0Y8"/>
<evidence type="ECO:0000256" key="1">
    <source>
        <dbReference type="SAM" id="MobiDB-lite"/>
    </source>
</evidence>
<dbReference type="Proteomes" id="UP000315783">
    <property type="component" value="Unassembled WGS sequence"/>
</dbReference>
<evidence type="ECO:0000256" key="3">
    <source>
        <dbReference type="SAM" id="SignalP"/>
    </source>
</evidence>
<evidence type="ECO:0000313" key="4">
    <source>
        <dbReference type="EMBL" id="TQV95376.1"/>
    </source>
</evidence>
<evidence type="ECO:0000256" key="2">
    <source>
        <dbReference type="SAM" id="Phobius"/>
    </source>
</evidence>
<feature type="region of interest" description="Disordered" evidence="1">
    <location>
        <begin position="53"/>
        <end position="113"/>
    </location>
</feature>
<name>A0A545V0Y8_9HYPO</name>